<comment type="caution">
    <text evidence="2">The sequence shown here is derived from an EMBL/GenBank/DDBJ whole genome shotgun (WGS) entry which is preliminary data.</text>
</comment>
<evidence type="ECO:0008006" key="4">
    <source>
        <dbReference type="Google" id="ProtNLM"/>
    </source>
</evidence>
<name>A0A830H804_9CHLO</name>
<dbReference type="AlphaFoldDB" id="A0A830H804"/>
<sequence length="183" mass="21421">MATMFAAAASLSLKRFPLGGGGGLNWLGKFPKESEKAPEEYAKNKWMHHFPKVYQDKKLNLIPRMGRPPISGLERARRRKALIMSGRGHELLQGGEMDWLYNDNYKSPRFRPEGRPPKGHKPERVQRQRWEAIKTALEGMDDKIAKYREKRHAWKKKVTPLDAVLYDHSPKRLRRLYREKGFQ</sequence>
<protein>
    <recommendedName>
        <fullName evidence="4">MRPL25 domain-containing protein</fullName>
    </recommendedName>
</protein>
<proteinExistence type="predicted"/>
<dbReference type="EMBL" id="BNJQ01000005">
    <property type="protein sequence ID" value="GHP03376.1"/>
    <property type="molecule type" value="Genomic_DNA"/>
</dbReference>
<reference evidence="2" key="1">
    <citation type="submission" date="2020-10" db="EMBL/GenBank/DDBJ databases">
        <title>Unveiling of a novel bifunctional photoreceptor, Dualchrome1, isolated from a cosmopolitan green alga.</title>
        <authorList>
            <person name="Suzuki S."/>
            <person name="Kawachi M."/>
        </authorList>
    </citation>
    <scope>NUCLEOTIDE SEQUENCE</scope>
    <source>
        <strain evidence="2">NIES 2893</strain>
    </source>
</reference>
<evidence type="ECO:0000256" key="1">
    <source>
        <dbReference type="SAM" id="MobiDB-lite"/>
    </source>
</evidence>
<feature type="region of interest" description="Disordered" evidence="1">
    <location>
        <begin position="108"/>
        <end position="127"/>
    </location>
</feature>
<keyword evidence="3" id="KW-1185">Reference proteome</keyword>
<accession>A0A830H804</accession>
<dbReference type="Proteomes" id="UP000660262">
    <property type="component" value="Unassembled WGS sequence"/>
</dbReference>
<feature type="compositionally biased region" description="Basic and acidic residues" evidence="1">
    <location>
        <begin position="110"/>
        <end position="127"/>
    </location>
</feature>
<evidence type="ECO:0000313" key="2">
    <source>
        <dbReference type="EMBL" id="GHP03376.1"/>
    </source>
</evidence>
<organism evidence="2 3">
    <name type="scientific">Pycnococcus provasolii</name>
    <dbReference type="NCBI Taxonomy" id="41880"/>
    <lineage>
        <taxon>Eukaryota</taxon>
        <taxon>Viridiplantae</taxon>
        <taxon>Chlorophyta</taxon>
        <taxon>Pseudoscourfieldiophyceae</taxon>
        <taxon>Pseudoscourfieldiales</taxon>
        <taxon>Pycnococcaceae</taxon>
        <taxon>Pycnococcus</taxon>
    </lineage>
</organism>
<gene>
    <name evidence="2" type="ORF">PPROV_000213100</name>
</gene>
<evidence type="ECO:0000313" key="3">
    <source>
        <dbReference type="Proteomes" id="UP000660262"/>
    </source>
</evidence>